<dbReference type="Pfam" id="PF01380">
    <property type="entry name" value="SIS"/>
    <property type="match status" value="1"/>
</dbReference>
<dbReference type="EMBL" id="OX465078">
    <property type="protein sequence ID" value="CAI9273991.1"/>
    <property type="molecule type" value="Genomic_DNA"/>
</dbReference>
<feature type="domain" description="Exportin-5 C-terminal" evidence="2">
    <location>
        <begin position="338"/>
        <end position="418"/>
    </location>
</feature>
<evidence type="ECO:0000259" key="1">
    <source>
        <dbReference type="Pfam" id="PF01380"/>
    </source>
</evidence>
<name>A0AA35YHE4_LACSI</name>
<dbReference type="InterPro" id="IPR045478">
    <property type="entry name" value="Exportin-5_C"/>
</dbReference>
<dbReference type="PANTHER" id="PTHR10937:SF0">
    <property type="entry name" value="GLUTAMINE--FRUCTOSE-6-PHOSPHATE TRANSAMINASE (ISOMERIZING)"/>
    <property type="match status" value="1"/>
</dbReference>
<evidence type="ECO:0000313" key="4">
    <source>
        <dbReference type="Proteomes" id="UP001177003"/>
    </source>
</evidence>
<dbReference type="AlphaFoldDB" id="A0AA35YHE4"/>
<dbReference type="InterPro" id="IPR046348">
    <property type="entry name" value="SIS_dom_sf"/>
</dbReference>
<keyword evidence="4" id="KW-1185">Reference proteome</keyword>
<reference evidence="3" key="1">
    <citation type="submission" date="2023-04" db="EMBL/GenBank/DDBJ databases">
        <authorList>
            <person name="Vijverberg K."/>
            <person name="Xiong W."/>
            <person name="Schranz E."/>
        </authorList>
    </citation>
    <scope>NUCLEOTIDE SEQUENCE</scope>
</reference>
<proteinExistence type="predicted"/>
<dbReference type="GO" id="GO:0097367">
    <property type="term" value="F:carbohydrate derivative binding"/>
    <property type="evidence" value="ECO:0007669"/>
    <property type="project" value="InterPro"/>
</dbReference>
<dbReference type="GO" id="GO:0006487">
    <property type="term" value="P:protein N-linked glycosylation"/>
    <property type="evidence" value="ECO:0007669"/>
    <property type="project" value="TreeGrafter"/>
</dbReference>
<protein>
    <recommendedName>
        <fullName evidence="5">Glutamine--fructose-6-phosphate transaminase (isomerizing)</fullName>
    </recommendedName>
</protein>
<evidence type="ECO:0000313" key="3">
    <source>
        <dbReference type="EMBL" id="CAI9273991.1"/>
    </source>
</evidence>
<organism evidence="3 4">
    <name type="scientific">Lactuca saligna</name>
    <name type="common">Willowleaf lettuce</name>
    <dbReference type="NCBI Taxonomy" id="75948"/>
    <lineage>
        <taxon>Eukaryota</taxon>
        <taxon>Viridiplantae</taxon>
        <taxon>Streptophyta</taxon>
        <taxon>Embryophyta</taxon>
        <taxon>Tracheophyta</taxon>
        <taxon>Spermatophyta</taxon>
        <taxon>Magnoliopsida</taxon>
        <taxon>eudicotyledons</taxon>
        <taxon>Gunneridae</taxon>
        <taxon>Pentapetalae</taxon>
        <taxon>asterids</taxon>
        <taxon>campanulids</taxon>
        <taxon>Asterales</taxon>
        <taxon>Asteraceae</taxon>
        <taxon>Cichorioideae</taxon>
        <taxon>Cichorieae</taxon>
        <taxon>Lactucinae</taxon>
        <taxon>Lactuca</taxon>
    </lineage>
</organism>
<dbReference type="GO" id="GO:0006002">
    <property type="term" value="P:fructose 6-phosphate metabolic process"/>
    <property type="evidence" value="ECO:0007669"/>
    <property type="project" value="TreeGrafter"/>
</dbReference>
<gene>
    <name evidence="3" type="ORF">LSALG_LOCUS14106</name>
</gene>
<evidence type="ECO:0008006" key="5">
    <source>
        <dbReference type="Google" id="ProtNLM"/>
    </source>
</evidence>
<dbReference type="SUPFAM" id="SSF48371">
    <property type="entry name" value="ARM repeat"/>
    <property type="match status" value="1"/>
</dbReference>
<dbReference type="PANTHER" id="PTHR10937">
    <property type="entry name" value="GLUCOSAMINE--FRUCTOSE-6-PHOSPHATE AMINOTRANSFERASE, ISOMERIZING"/>
    <property type="match status" value="1"/>
</dbReference>
<evidence type="ECO:0000259" key="2">
    <source>
        <dbReference type="Pfam" id="PF19273"/>
    </source>
</evidence>
<feature type="domain" description="SIS" evidence="1">
    <location>
        <begin position="114"/>
        <end position="175"/>
    </location>
</feature>
<dbReference type="GO" id="GO:0004360">
    <property type="term" value="F:glutamine-fructose-6-phosphate transaminase (isomerizing) activity"/>
    <property type="evidence" value="ECO:0007669"/>
    <property type="project" value="TreeGrafter"/>
</dbReference>
<dbReference type="Pfam" id="PF19273">
    <property type="entry name" value="Exportin-5"/>
    <property type="match status" value="1"/>
</dbReference>
<dbReference type="InterPro" id="IPR016024">
    <property type="entry name" value="ARM-type_fold"/>
</dbReference>
<dbReference type="InterPro" id="IPR001347">
    <property type="entry name" value="SIS_dom"/>
</dbReference>
<sequence length="421" mass="46903">MMNEISSSIRDTIRQRPSFSPSLLPTKPRLVLSSSLFPPVENRFSLEAQHPIDGFDSPLLVTQSLFHFQQIHHFSLHCLLQIFQQPQVKISRSSGKVKEVLKLDEEMKDLGKSLISEQSLLMFGRGYNYATTPECALKVKEVALMHSEGILGGEMKHGALALVDENLLIVVIATCDQCFRYESIIVTLCERLDTLDDPEAKASMIWIISEYVERIDNADDLLESFLETFSGRTCTSLVTGEKECAYYMTTGQFKFHHPQPDGMVASPIPLSTMPSAIKYLIVNLNSQEIHMWDVDGLWEKPLRYKGHRQHKYVIRSCFGGVSSTSIASGSANSQFLELELVRLIASFKPLIVITKVTDIMSMIIKSPLLSPLPSQNITILESIPLVVGNVLGAVFDGQNDENGSASNAQLSSCRILEGSYN</sequence>
<dbReference type="Gene3D" id="3.40.50.10490">
    <property type="entry name" value="Glucose-6-phosphate isomerase like protein, domain 1"/>
    <property type="match status" value="1"/>
</dbReference>
<dbReference type="SUPFAM" id="SSF53697">
    <property type="entry name" value="SIS domain"/>
    <property type="match status" value="1"/>
</dbReference>
<dbReference type="Proteomes" id="UP001177003">
    <property type="component" value="Chromosome 2"/>
</dbReference>
<dbReference type="GO" id="GO:0006047">
    <property type="term" value="P:UDP-N-acetylglucosamine metabolic process"/>
    <property type="evidence" value="ECO:0007669"/>
    <property type="project" value="TreeGrafter"/>
</dbReference>
<accession>A0AA35YHE4</accession>